<evidence type="ECO:0000256" key="1">
    <source>
        <dbReference type="ARBA" id="ARBA00004123"/>
    </source>
</evidence>
<dbReference type="SUPFAM" id="SSF53098">
    <property type="entry name" value="Ribonuclease H-like"/>
    <property type="match status" value="1"/>
</dbReference>
<evidence type="ECO:0000256" key="6">
    <source>
        <dbReference type="ARBA" id="ARBA00023242"/>
    </source>
</evidence>
<dbReference type="PANTHER" id="PTHR12801:SF82">
    <property type="entry name" value="RNA EXONUCLEASE 5"/>
    <property type="match status" value="1"/>
</dbReference>
<evidence type="ECO:0000256" key="7">
    <source>
        <dbReference type="SAM" id="MobiDB-lite"/>
    </source>
</evidence>
<evidence type="ECO:0000313" key="9">
    <source>
        <dbReference type="EMBL" id="JAG49330.1"/>
    </source>
</evidence>
<proteinExistence type="inferred from homology"/>
<sequence length="1001" mass="114005">MSNSAMDMRILFSRKKKKKKRKAPLESVNDDTLAVSETNDLLYVDELKEEPNSIGLQEVTRKEKKKRKKKHTVQEEITDETSNLESYSNGYDNQVHEEKVTRKEKKKKKKHYMDGEEEASVKEEIEKETCDQRDDNHEMMVLEEELTKKSKKRKAIRESEKLVDSFESLSQIDGSNGGPDVKKKKVSWRENISESKDPEIFKDIEATHPPPVMNAILSLLSNVNNISDQEIPPNNSRKRSAKDKNDARLQKLAIKKERRKALRKSKIETGKLLQSKGQKSIEDCNIKNKKELTEKSEELVGSCEMKRPRLDERISSGPTRKRSRSITPDREVIPGHKWKDLTDQQKEIFNKKREQRRLDKLSVPKVILLNNGNLSSLRLEDEERTPLMLNDIQHFLMYSLHSHHTPGSIPSWVSLKFPSKISKVVCVIVDGVSMSDYLLQEDQLPALKSFQFQMEVITPYAYGGEFSKEFWTVPLSRTQRAKLIKKFGSLEKANLKGEAFESLKKLYPIDTFKTAEIVLQKTGIVNGIVKRTTKAFDQSLKDFIGIPDAFPRTELLLRSWDLLRESVPVPFATGYLAKKYEGFVRTKDRYLQVTDDSPIWAVDCEMCETCQGSELTRISVINEDFEVVYESLVKPHNPITNYLTQYSGITPELLENEWTRLEDVQNDLRNLLPADVILAGHSVGNDLLAMKMFHPYVIDTSVCFNFSGVRGRKTKLKTLVAELLYERIQDGGKDGHDSVEDAASCLKLLKAKLARYIEWGDAVLGGKRSEHESAIAQQQLLLRKEENKKKMVYPVAENAIIRSGPRMFKSIKEGKPSKTPTRVETVKPPAATVLPKPPAQDYSSLNKPEDTKQWSTSLFTNLFADGGKNLLVVGRGEFMKNGKELTNDKTKKAIRSDPRCVFAVQEDSKVLAYGCDNAPSNGISILRLDISMLKGKSKLEEVDAMIGKAVKNVKENVLFTVLLPGRFQPEEKHPNHGIFMMKIVRPPFVPLTIEDISQSTF</sequence>
<name>A0A0K8S9A1_LYGHE</name>
<keyword evidence="6" id="KW-0539">Nucleus</keyword>
<evidence type="ECO:0000259" key="8">
    <source>
        <dbReference type="SMART" id="SM00479"/>
    </source>
</evidence>
<keyword evidence="4" id="KW-0378">Hydrolase</keyword>
<keyword evidence="3" id="KW-0540">Nuclease</keyword>
<dbReference type="CDD" id="cd06145">
    <property type="entry name" value="REX1_like"/>
    <property type="match status" value="1"/>
</dbReference>
<dbReference type="InterPro" id="IPR036397">
    <property type="entry name" value="RNaseH_sf"/>
</dbReference>
<protein>
    <recommendedName>
        <fullName evidence="8">Exonuclease domain-containing protein</fullName>
    </recommendedName>
</protein>
<dbReference type="InterPro" id="IPR034922">
    <property type="entry name" value="REX1-like_exo"/>
</dbReference>
<reference evidence="9" key="1">
    <citation type="submission" date="2014-09" db="EMBL/GenBank/DDBJ databases">
        <authorList>
            <person name="Magalhaes I.L.F."/>
            <person name="Oliveira U."/>
            <person name="Santos F.R."/>
            <person name="Vidigal T.H.D.A."/>
            <person name="Brescovit A.D."/>
            <person name="Santos A.J."/>
        </authorList>
    </citation>
    <scope>NUCLEOTIDE SEQUENCE</scope>
</reference>
<feature type="region of interest" description="Disordered" evidence="7">
    <location>
        <begin position="58"/>
        <end position="138"/>
    </location>
</feature>
<dbReference type="PANTHER" id="PTHR12801">
    <property type="entry name" value="RNA EXONUCLEASE REXO1 / RECO3 FAMILY MEMBER-RELATED"/>
    <property type="match status" value="1"/>
</dbReference>
<dbReference type="GO" id="GO:0005634">
    <property type="term" value="C:nucleus"/>
    <property type="evidence" value="ECO:0007669"/>
    <property type="project" value="UniProtKB-SubCell"/>
</dbReference>
<feature type="region of interest" description="Disordered" evidence="7">
    <location>
        <begin position="169"/>
        <end position="192"/>
    </location>
</feature>
<dbReference type="FunFam" id="3.30.420.10:FF:000019">
    <property type="entry name" value="RNA exonuclease NEF-sp"/>
    <property type="match status" value="1"/>
</dbReference>
<comment type="similarity">
    <text evidence="2">Belongs to the REXO1/REXO3 family.</text>
</comment>
<dbReference type="SMART" id="SM00479">
    <property type="entry name" value="EXOIII"/>
    <property type="match status" value="1"/>
</dbReference>
<dbReference type="AlphaFoldDB" id="A0A0K8S9A1"/>
<evidence type="ECO:0000256" key="4">
    <source>
        <dbReference type="ARBA" id="ARBA00022801"/>
    </source>
</evidence>
<dbReference type="GO" id="GO:0003676">
    <property type="term" value="F:nucleic acid binding"/>
    <property type="evidence" value="ECO:0007669"/>
    <property type="project" value="InterPro"/>
</dbReference>
<dbReference type="InterPro" id="IPR047021">
    <property type="entry name" value="REXO1/3/4-like"/>
</dbReference>
<dbReference type="EMBL" id="GBRD01016496">
    <property type="protein sequence ID" value="JAG49330.1"/>
    <property type="molecule type" value="Transcribed_RNA"/>
</dbReference>
<feature type="compositionally biased region" description="Basic and acidic residues" evidence="7">
    <location>
        <begin position="119"/>
        <end position="138"/>
    </location>
</feature>
<evidence type="ECO:0000256" key="5">
    <source>
        <dbReference type="ARBA" id="ARBA00022839"/>
    </source>
</evidence>
<comment type="subcellular location">
    <subcellularLocation>
        <location evidence="1">Nucleus</location>
    </subcellularLocation>
</comment>
<organism evidence="9">
    <name type="scientific">Lygus hesperus</name>
    <name type="common">Western plant bug</name>
    <dbReference type="NCBI Taxonomy" id="30085"/>
    <lineage>
        <taxon>Eukaryota</taxon>
        <taxon>Metazoa</taxon>
        <taxon>Ecdysozoa</taxon>
        <taxon>Arthropoda</taxon>
        <taxon>Hexapoda</taxon>
        <taxon>Insecta</taxon>
        <taxon>Pterygota</taxon>
        <taxon>Neoptera</taxon>
        <taxon>Paraneoptera</taxon>
        <taxon>Hemiptera</taxon>
        <taxon>Heteroptera</taxon>
        <taxon>Panheteroptera</taxon>
        <taxon>Cimicomorpha</taxon>
        <taxon>Miridae</taxon>
        <taxon>Mirini</taxon>
        <taxon>Lygus</taxon>
    </lineage>
</organism>
<dbReference type="Gene3D" id="3.30.420.10">
    <property type="entry name" value="Ribonuclease H-like superfamily/Ribonuclease H"/>
    <property type="match status" value="1"/>
</dbReference>
<feature type="compositionally biased region" description="Basic residues" evidence="7">
    <location>
        <begin position="102"/>
        <end position="111"/>
    </location>
</feature>
<feature type="compositionally biased region" description="Basic residues" evidence="7">
    <location>
        <begin position="62"/>
        <end position="71"/>
    </location>
</feature>
<dbReference type="InterPro" id="IPR012337">
    <property type="entry name" value="RNaseH-like_sf"/>
</dbReference>
<feature type="domain" description="Exonuclease" evidence="8">
    <location>
        <begin position="598"/>
        <end position="758"/>
    </location>
</feature>
<feature type="compositionally biased region" description="Polar residues" evidence="7">
    <location>
        <begin position="80"/>
        <end position="92"/>
    </location>
</feature>
<dbReference type="InterPro" id="IPR013520">
    <property type="entry name" value="Ribonucl_H"/>
</dbReference>
<accession>A0A0K8S9A1</accession>
<dbReference type="GO" id="GO:0004527">
    <property type="term" value="F:exonuclease activity"/>
    <property type="evidence" value="ECO:0007669"/>
    <property type="project" value="UniProtKB-KW"/>
</dbReference>
<feature type="region of interest" description="Disordered" evidence="7">
    <location>
        <begin position="228"/>
        <end position="249"/>
    </location>
</feature>
<keyword evidence="5" id="KW-0269">Exonuclease</keyword>
<evidence type="ECO:0000256" key="2">
    <source>
        <dbReference type="ARBA" id="ARBA00006357"/>
    </source>
</evidence>
<evidence type="ECO:0000256" key="3">
    <source>
        <dbReference type="ARBA" id="ARBA00022722"/>
    </source>
</evidence>